<dbReference type="InterPro" id="IPR000100">
    <property type="entry name" value="RNase_P"/>
</dbReference>
<reference evidence="8 9" key="1">
    <citation type="journal article" date="2016" name="Nat. Commun.">
        <title>Thousands of microbial genomes shed light on interconnected biogeochemical processes in an aquifer system.</title>
        <authorList>
            <person name="Anantharaman K."/>
            <person name="Brown C.T."/>
            <person name="Hug L.A."/>
            <person name="Sharon I."/>
            <person name="Castelle C.J."/>
            <person name="Probst A.J."/>
            <person name="Thomas B.C."/>
            <person name="Singh A."/>
            <person name="Wilkins M.J."/>
            <person name="Karaoz U."/>
            <person name="Brodie E.L."/>
            <person name="Williams K.H."/>
            <person name="Hubbard S.S."/>
            <person name="Banfield J.F."/>
        </authorList>
    </citation>
    <scope>NUCLEOTIDE SEQUENCE [LARGE SCALE GENOMIC DNA]</scope>
</reference>
<dbReference type="SUPFAM" id="SSF54211">
    <property type="entry name" value="Ribosomal protein S5 domain 2-like"/>
    <property type="match status" value="1"/>
</dbReference>
<evidence type="ECO:0000256" key="5">
    <source>
        <dbReference type="ARBA" id="ARBA00022884"/>
    </source>
</evidence>
<dbReference type="NCBIfam" id="TIGR00188">
    <property type="entry name" value="rnpA"/>
    <property type="match status" value="1"/>
</dbReference>
<keyword evidence="3 6" id="KW-0255">Endonuclease</keyword>
<organism evidence="8 9">
    <name type="scientific">Candidatus Berkelbacteria bacterium RIFCSPHIGHO2_12_FULL_36_9</name>
    <dbReference type="NCBI Taxonomy" id="1797469"/>
    <lineage>
        <taxon>Bacteria</taxon>
        <taxon>Candidatus Berkelbacteria</taxon>
    </lineage>
</organism>
<dbReference type="PANTHER" id="PTHR33992">
    <property type="entry name" value="RIBONUCLEASE P PROTEIN COMPONENT"/>
    <property type="match status" value="1"/>
</dbReference>
<gene>
    <name evidence="6" type="primary">rnpA</name>
    <name evidence="8" type="ORF">A3F08_02575</name>
</gene>
<comment type="function">
    <text evidence="6">RNaseP catalyzes the removal of the 5'-leader sequence from pre-tRNA to produce the mature 5'-terminus. It can also cleave other RNA substrates such as 4.5S RNA. The protein component plays an auxiliary but essential role in vivo by binding to the 5'-leader sequence and broadening the substrate specificity of the ribozyme.</text>
</comment>
<dbReference type="EC" id="3.1.26.5" evidence="6 7"/>
<keyword evidence="2 6" id="KW-0540">Nuclease</keyword>
<dbReference type="Pfam" id="PF00825">
    <property type="entry name" value="Ribonuclease_P"/>
    <property type="match status" value="1"/>
</dbReference>
<dbReference type="GO" id="GO:0042781">
    <property type="term" value="F:3'-tRNA processing endoribonuclease activity"/>
    <property type="evidence" value="ECO:0007669"/>
    <property type="project" value="TreeGrafter"/>
</dbReference>
<comment type="caution">
    <text evidence="8">The sequence shown here is derived from an EMBL/GenBank/DDBJ whole genome shotgun (WGS) entry which is preliminary data.</text>
</comment>
<evidence type="ECO:0000256" key="2">
    <source>
        <dbReference type="ARBA" id="ARBA00022722"/>
    </source>
</evidence>
<comment type="subunit">
    <text evidence="6">Consists of a catalytic RNA component (M1 or rnpB) and a protein subunit.</text>
</comment>
<evidence type="ECO:0000256" key="4">
    <source>
        <dbReference type="ARBA" id="ARBA00022801"/>
    </source>
</evidence>
<dbReference type="STRING" id="1797469.A3F08_02575"/>
<dbReference type="AlphaFoldDB" id="A0A1F5EFP9"/>
<comment type="catalytic activity">
    <reaction evidence="6">
        <text>Endonucleolytic cleavage of RNA, removing 5'-extranucleotides from tRNA precursor.</text>
        <dbReference type="EC" id="3.1.26.5"/>
    </reaction>
</comment>
<name>A0A1F5EFP9_9BACT</name>
<dbReference type="GO" id="GO:0030677">
    <property type="term" value="C:ribonuclease P complex"/>
    <property type="evidence" value="ECO:0007669"/>
    <property type="project" value="TreeGrafter"/>
</dbReference>
<evidence type="ECO:0000256" key="6">
    <source>
        <dbReference type="HAMAP-Rule" id="MF_00227"/>
    </source>
</evidence>
<dbReference type="GO" id="GO:0000049">
    <property type="term" value="F:tRNA binding"/>
    <property type="evidence" value="ECO:0007669"/>
    <property type="project" value="UniProtKB-UniRule"/>
</dbReference>
<sequence length="114" mass="13437">MLKKNYRLSDKRSFKKIWSKGLFLKGKFVILKFVFLNREQNSKFAITVSKKTAAKAIDRNKIKRQISHIVEKLIPSLKRNIEMNIIVKQIPSNFDELDMEINNLFRQALIITIT</sequence>
<dbReference type="Gene3D" id="3.30.230.10">
    <property type="match status" value="1"/>
</dbReference>
<dbReference type="GO" id="GO:0001682">
    <property type="term" value="P:tRNA 5'-leader removal"/>
    <property type="evidence" value="ECO:0007669"/>
    <property type="project" value="UniProtKB-UniRule"/>
</dbReference>
<dbReference type="GO" id="GO:0004526">
    <property type="term" value="F:ribonuclease P activity"/>
    <property type="evidence" value="ECO:0007669"/>
    <property type="project" value="UniProtKB-UniRule"/>
</dbReference>
<evidence type="ECO:0000256" key="7">
    <source>
        <dbReference type="NCBIfam" id="TIGR00188"/>
    </source>
</evidence>
<dbReference type="InterPro" id="IPR020568">
    <property type="entry name" value="Ribosomal_Su5_D2-typ_SF"/>
</dbReference>
<protein>
    <recommendedName>
        <fullName evidence="6 7">Ribonuclease P protein component</fullName>
        <shortName evidence="6">RNase P protein</shortName>
        <shortName evidence="6">RNaseP protein</shortName>
        <ecNumber evidence="6 7">3.1.26.5</ecNumber>
    </recommendedName>
    <alternativeName>
        <fullName evidence="6">Protein C5</fullName>
    </alternativeName>
</protein>
<keyword evidence="1 6" id="KW-0819">tRNA processing</keyword>
<dbReference type="EMBL" id="MEZV01000041">
    <property type="protein sequence ID" value="OGD66257.1"/>
    <property type="molecule type" value="Genomic_DNA"/>
</dbReference>
<dbReference type="PANTHER" id="PTHR33992:SF1">
    <property type="entry name" value="RIBONUCLEASE P PROTEIN COMPONENT"/>
    <property type="match status" value="1"/>
</dbReference>
<dbReference type="InterPro" id="IPR014721">
    <property type="entry name" value="Ribsml_uS5_D2-typ_fold_subgr"/>
</dbReference>
<comment type="similarity">
    <text evidence="6">Belongs to the RnpA family.</text>
</comment>
<dbReference type="HAMAP" id="MF_00227">
    <property type="entry name" value="RNase_P"/>
    <property type="match status" value="1"/>
</dbReference>
<evidence type="ECO:0000313" key="8">
    <source>
        <dbReference type="EMBL" id="OGD66257.1"/>
    </source>
</evidence>
<dbReference type="Proteomes" id="UP000176451">
    <property type="component" value="Unassembled WGS sequence"/>
</dbReference>
<proteinExistence type="inferred from homology"/>
<evidence type="ECO:0000313" key="9">
    <source>
        <dbReference type="Proteomes" id="UP000176451"/>
    </source>
</evidence>
<keyword evidence="5 6" id="KW-0694">RNA-binding</keyword>
<accession>A0A1F5EFP9</accession>
<evidence type="ECO:0000256" key="1">
    <source>
        <dbReference type="ARBA" id="ARBA00022694"/>
    </source>
</evidence>
<evidence type="ECO:0000256" key="3">
    <source>
        <dbReference type="ARBA" id="ARBA00022759"/>
    </source>
</evidence>
<keyword evidence="4 6" id="KW-0378">Hydrolase</keyword>